<feature type="transmembrane region" description="Helical" evidence="4">
    <location>
        <begin position="428"/>
        <end position="447"/>
    </location>
</feature>
<dbReference type="EMBL" id="JBHSXS010000044">
    <property type="protein sequence ID" value="MFC6885858.1"/>
    <property type="molecule type" value="Genomic_DNA"/>
</dbReference>
<dbReference type="PROSITE" id="PS00379">
    <property type="entry name" value="CDP_ALCOHOL_P_TRANSF"/>
    <property type="match status" value="1"/>
</dbReference>
<dbReference type="EC" id="2.7.8.-" evidence="5"/>
<evidence type="ECO:0000313" key="5">
    <source>
        <dbReference type="EMBL" id="MFC6885858.1"/>
    </source>
</evidence>
<evidence type="ECO:0000256" key="4">
    <source>
        <dbReference type="SAM" id="Phobius"/>
    </source>
</evidence>
<keyword evidence="6" id="KW-1185">Reference proteome</keyword>
<dbReference type="RefSeq" id="WP_160821975.1">
    <property type="nucleotide sequence ID" value="NZ_JBHSXS010000044.1"/>
</dbReference>
<keyword evidence="1 2" id="KW-0808">Transferase</keyword>
<keyword evidence="4" id="KW-0812">Transmembrane</keyword>
<evidence type="ECO:0000256" key="2">
    <source>
        <dbReference type="RuleBase" id="RU003750"/>
    </source>
</evidence>
<sequence length="461" mass="46758">MTLAVIIATGGAGGPAPAAPAEGGAATLLARLRDEPATLNVPERHVITRPGLAPSLREDGLDVVESEDTAADLRQIARLARLATGPVLLLPGDLAASGGLLRRLAADDADPVTAVTAPARGGVPPPAVLRIAPARVEAFAEMAEALAGTLDGLDDPAPGPGALLLAELERSGEPIARWDDEPAVPLPETTGPDADVEPAEHVEPVGSVAEPAEPAEPAAEGVLKPADGLFATYAVGGYSPAIARWAAERGLTPNTVTAMSLGSALLAAVWFAGGTRGGMVAGGLLLYLAFVLDCVDGQLARLTRSETPLGAWLDAISDRIKEYAAYFGLAVGSTTAAAGSLVHSGNVWGLATAAMVLQAIRHLIGFSFLERGGGTGAPPTEAAPDPYSGTGGDGRDRALYWARKAIVLPIGERFALISVTAAVTNARVTFLALLAWGGVAAAYGLAVRMNQALRAPKAAAP</sequence>
<comment type="caution">
    <text evidence="5">The sequence shown here is derived from an EMBL/GenBank/DDBJ whole genome shotgun (WGS) entry which is preliminary data.</text>
</comment>
<gene>
    <name evidence="5" type="ORF">ACFQKB_39290</name>
</gene>
<dbReference type="Pfam" id="PF01066">
    <property type="entry name" value="CDP-OH_P_transf"/>
    <property type="match status" value="1"/>
</dbReference>
<dbReference type="InterPro" id="IPR043130">
    <property type="entry name" value="CDP-OH_PTrfase_TM_dom"/>
</dbReference>
<comment type="similarity">
    <text evidence="2">Belongs to the CDP-alcohol phosphatidyltransferase class-I family.</text>
</comment>
<protein>
    <submittedName>
        <fullName evidence="5">CDP-alcohol phosphatidyltransferase family protein</fullName>
        <ecNumber evidence="5">2.7.8.-</ecNumber>
    </submittedName>
</protein>
<keyword evidence="4" id="KW-1133">Transmembrane helix</keyword>
<evidence type="ECO:0000313" key="6">
    <source>
        <dbReference type="Proteomes" id="UP001596380"/>
    </source>
</evidence>
<dbReference type="Gene3D" id="1.20.120.1760">
    <property type="match status" value="1"/>
</dbReference>
<name>A0ABW2CVM6_9ACTN</name>
<dbReference type="InterPro" id="IPR048254">
    <property type="entry name" value="CDP_ALCOHOL_P_TRANSF_CS"/>
</dbReference>
<reference evidence="6" key="1">
    <citation type="journal article" date="2019" name="Int. J. Syst. Evol. Microbiol.">
        <title>The Global Catalogue of Microorganisms (GCM) 10K type strain sequencing project: providing services to taxonomists for standard genome sequencing and annotation.</title>
        <authorList>
            <consortium name="The Broad Institute Genomics Platform"/>
            <consortium name="The Broad Institute Genome Sequencing Center for Infectious Disease"/>
            <person name="Wu L."/>
            <person name="Ma J."/>
        </authorList>
    </citation>
    <scope>NUCLEOTIDE SEQUENCE [LARGE SCALE GENOMIC DNA]</scope>
    <source>
        <strain evidence="6">JCM 3369</strain>
    </source>
</reference>
<organism evidence="5 6">
    <name type="scientific">Actinomadura yumaensis</name>
    <dbReference type="NCBI Taxonomy" id="111807"/>
    <lineage>
        <taxon>Bacteria</taxon>
        <taxon>Bacillati</taxon>
        <taxon>Actinomycetota</taxon>
        <taxon>Actinomycetes</taxon>
        <taxon>Streptosporangiales</taxon>
        <taxon>Thermomonosporaceae</taxon>
        <taxon>Actinomadura</taxon>
    </lineage>
</organism>
<accession>A0ABW2CVM6</accession>
<proteinExistence type="inferred from homology"/>
<feature type="region of interest" description="Disordered" evidence="3">
    <location>
        <begin position="175"/>
        <end position="198"/>
    </location>
</feature>
<evidence type="ECO:0000256" key="3">
    <source>
        <dbReference type="SAM" id="MobiDB-lite"/>
    </source>
</evidence>
<dbReference type="Proteomes" id="UP001596380">
    <property type="component" value="Unassembled WGS sequence"/>
</dbReference>
<evidence type="ECO:0000256" key="1">
    <source>
        <dbReference type="ARBA" id="ARBA00022679"/>
    </source>
</evidence>
<keyword evidence="4" id="KW-0472">Membrane</keyword>
<dbReference type="GO" id="GO:0016740">
    <property type="term" value="F:transferase activity"/>
    <property type="evidence" value="ECO:0007669"/>
    <property type="project" value="UniProtKB-KW"/>
</dbReference>
<dbReference type="InterPro" id="IPR000462">
    <property type="entry name" value="CDP-OH_P_trans"/>
</dbReference>